<evidence type="ECO:0000313" key="3">
    <source>
        <dbReference type="EMBL" id="QHI97253.1"/>
    </source>
</evidence>
<dbReference type="InterPro" id="IPR032093">
    <property type="entry name" value="PhoD_N"/>
</dbReference>
<reference evidence="3 4" key="1">
    <citation type="submission" date="2020-01" db="EMBL/GenBank/DDBJ databases">
        <title>Genome sequencing of strain KACC 21265.</title>
        <authorList>
            <person name="Heo J."/>
            <person name="Kim S.-J."/>
            <person name="Kim J.-S."/>
            <person name="Hong S.-B."/>
            <person name="Kwon S.-W."/>
        </authorList>
    </citation>
    <scope>NUCLEOTIDE SEQUENCE [LARGE SCALE GENOMIC DNA]</scope>
    <source>
        <strain evidence="3 4">KACC 21265</strain>
    </source>
</reference>
<dbReference type="Gene3D" id="3.60.21.70">
    <property type="entry name" value="PhoD-like phosphatase"/>
    <property type="match status" value="1"/>
</dbReference>
<dbReference type="InterPro" id="IPR029052">
    <property type="entry name" value="Metallo-depent_PP-like"/>
</dbReference>
<dbReference type="InterPro" id="IPR038607">
    <property type="entry name" value="PhoD-like_sf"/>
</dbReference>
<dbReference type="InterPro" id="IPR006311">
    <property type="entry name" value="TAT_signal"/>
</dbReference>
<dbReference type="PANTHER" id="PTHR43606:SF2">
    <property type="entry name" value="ALKALINE PHOSPHATASE FAMILY PROTEIN (AFU_ORTHOLOGUE AFUA_5G03860)"/>
    <property type="match status" value="1"/>
</dbReference>
<organism evidence="3 4">
    <name type="scientific">Xylophilus rhododendri</name>
    <dbReference type="NCBI Taxonomy" id="2697032"/>
    <lineage>
        <taxon>Bacteria</taxon>
        <taxon>Pseudomonadati</taxon>
        <taxon>Pseudomonadota</taxon>
        <taxon>Betaproteobacteria</taxon>
        <taxon>Burkholderiales</taxon>
        <taxon>Xylophilus</taxon>
    </lineage>
</organism>
<dbReference type="SUPFAM" id="SSF56300">
    <property type="entry name" value="Metallo-dependent phosphatases"/>
    <property type="match status" value="1"/>
</dbReference>
<dbReference type="Proteomes" id="UP000464787">
    <property type="component" value="Chromosome"/>
</dbReference>
<dbReference type="EMBL" id="CP047650">
    <property type="protein sequence ID" value="QHI97253.1"/>
    <property type="molecule type" value="Genomic_DNA"/>
</dbReference>
<dbReference type="CDD" id="cd07389">
    <property type="entry name" value="MPP_PhoD"/>
    <property type="match status" value="1"/>
</dbReference>
<keyword evidence="4" id="KW-1185">Reference proteome</keyword>
<dbReference type="PANTHER" id="PTHR43606">
    <property type="entry name" value="PHOSPHATASE, PUTATIVE (AFU_ORTHOLOGUE AFUA_6G08710)-RELATED"/>
    <property type="match status" value="1"/>
</dbReference>
<name>A0A857J1Z3_9BURK</name>
<sequence length="622" mass="65556">MSAADSLDPRERARHSRRDFLDFLTRSSASVLAAGATASLAACGGGNDPIIAAAPAPAPSPAPAASAAFAFGVASGDPLTDRVILWTHAKVADSTADVALTWQVARDAAFTQIVTSGSLTTTAASSFTGKVDVTGLAQGSSYFYRFLDATGASSTVGTTRTLPAAGITSVKFAVFSCSLYSEGYFHAYDAASKSDALYALHLGDYIYEYGSDPAKYGNDNVPGNRVASPANDIVTMNDYRTRYALYKSDANLQAAHAKMPWIAIWDDHEFANNSYVNGAENHNPATQGDWVTRKNIAARVYHEWMPIRTPDASNLLKIYRRFDFGSILSLHMLDTRIEGRDRQYDNFGDTDGGIARYLAGITPNGSGVRPDASRQMMSSEQQNWLTTGMGASTATWQVLGNQTIMGRMWFPASVLTTFASNPAGAPAAITAFLTAKATRAAAGTGALTPTQTALLDTTTNPRLPYNLDSWDGYPAQREAILQTVKTQGKRLITLSGDSHDAWFNKLTSLAGEQIGVEFAGTSVTSTGFESVGLGSAGSSIDGSILTAQLGSAAIGAGLGLIDDVGYSDTTQRGYMLVTLSAAAAKCEYVFVSSVKLPTYTATIGRTVTVATTTTGTAAPVIA</sequence>
<feature type="domain" description="Phospholipase D N-terminal" evidence="2">
    <location>
        <begin position="72"/>
        <end position="161"/>
    </location>
</feature>
<evidence type="ECO:0000259" key="1">
    <source>
        <dbReference type="Pfam" id="PF09423"/>
    </source>
</evidence>
<dbReference type="RefSeq" id="WP_160550771.1">
    <property type="nucleotide sequence ID" value="NZ_CP047650.1"/>
</dbReference>
<evidence type="ECO:0000259" key="2">
    <source>
        <dbReference type="Pfam" id="PF16655"/>
    </source>
</evidence>
<dbReference type="Gene3D" id="2.60.40.380">
    <property type="entry name" value="Purple acid phosphatase-like, N-terminal"/>
    <property type="match status" value="1"/>
</dbReference>
<dbReference type="AlphaFoldDB" id="A0A857J1Z3"/>
<accession>A0A857J1Z3</accession>
<dbReference type="KEGG" id="xyk:GT347_04215"/>
<evidence type="ECO:0000313" key="4">
    <source>
        <dbReference type="Proteomes" id="UP000464787"/>
    </source>
</evidence>
<dbReference type="InterPro" id="IPR052900">
    <property type="entry name" value="Phospholipid_Metab_Enz"/>
</dbReference>
<dbReference type="Pfam" id="PF09423">
    <property type="entry name" value="PhoD"/>
    <property type="match status" value="1"/>
</dbReference>
<protein>
    <submittedName>
        <fullName evidence="3">Alkaline phosphatase</fullName>
    </submittedName>
</protein>
<dbReference type="PROSITE" id="PS51318">
    <property type="entry name" value="TAT"/>
    <property type="match status" value="1"/>
</dbReference>
<dbReference type="Pfam" id="PF16655">
    <property type="entry name" value="PhoD_N"/>
    <property type="match status" value="1"/>
</dbReference>
<proteinExistence type="predicted"/>
<dbReference type="InterPro" id="IPR018946">
    <property type="entry name" value="PhoD-like_MPP"/>
</dbReference>
<feature type="domain" description="PhoD-like phosphatase metallophosphatase" evidence="1">
    <location>
        <begin position="172"/>
        <end position="587"/>
    </location>
</feature>
<gene>
    <name evidence="3" type="ORF">GT347_04215</name>
</gene>